<proteinExistence type="predicted"/>
<accession>A0ABS7GMG8</accession>
<gene>
    <name evidence="1" type="ORF">JNB85_01865</name>
</gene>
<dbReference type="RefSeq" id="WP_220332691.1">
    <property type="nucleotide sequence ID" value="NZ_JAEUAK010000001.1"/>
</dbReference>
<evidence type="ECO:0000313" key="2">
    <source>
        <dbReference type="Proteomes" id="UP000717752"/>
    </source>
</evidence>
<organism evidence="1 2">
    <name type="scientific">Rhizobium mesosinicum</name>
    <dbReference type="NCBI Taxonomy" id="335017"/>
    <lineage>
        <taxon>Bacteria</taxon>
        <taxon>Pseudomonadati</taxon>
        <taxon>Pseudomonadota</taxon>
        <taxon>Alphaproteobacteria</taxon>
        <taxon>Hyphomicrobiales</taxon>
        <taxon>Rhizobiaceae</taxon>
        <taxon>Rhizobium/Agrobacterium group</taxon>
        <taxon>Rhizobium</taxon>
    </lineage>
</organism>
<protein>
    <submittedName>
        <fullName evidence="1">Uncharacterized protein</fullName>
    </submittedName>
</protein>
<evidence type="ECO:0000313" key="1">
    <source>
        <dbReference type="EMBL" id="MBW9051155.1"/>
    </source>
</evidence>
<name>A0ABS7GMG8_9HYPH</name>
<dbReference type="Proteomes" id="UP000717752">
    <property type="component" value="Unassembled WGS sequence"/>
</dbReference>
<comment type="caution">
    <text evidence="1">The sequence shown here is derived from an EMBL/GenBank/DDBJ whole genome shotgun (WGS) entry which is preliminary data.</text>
</comment>
<keyword evidence="2" id="KW-1185">Reference proteome</keyword>
<reference evidence="1 2" key="1">
    <citation type="journal article" date="2021" name="MBio">
        <title>Poor Competitiveness of Bradyrhizobium in Pigeon Pea Root Colonization in Indian Soils.</title>
        <authorList>
            <person name="Chalasani D."/>
            <person name="Basu A."/>
            <person name="Pullabhotla S.V.S.R.N."/>
            <person name="Jorrin B."/>
            <person name="Neal A.L."/>
            <person name="Poole P.S."/>
            <person name="Podile A.R."/>
            <person name="Tkacz A."/>
        </authorList>
    </citation>
    <scope>NUCLEOTIDE SEQUENCE [LARGE SCALE GENOMIC DNA]</scope>
    <source>
        <strain evidence="1 2">HU56</strain>
    </source>
</reference>
<dbReference type="EMBL" id="JAEUAK010000001">
    <property type="protein sequence ID" value="MBW9051155.1"/>
    <property type="molecule type" value="Genomic_DNA"/>
</dbReference>
<sequence>MTYDFKASLADGLQSGAIATSNNAAINDVIDEFTRQIFEGTDEQVIVCRALLYDIGGYITHDPGEPGNKVPSFEAIVARPPDWEEGQEDSEFILAELARGELGFPCTVICDGYEFQCDDPEALQEALAEMISLASTGEILNHLRNPGESHVGPSRRPL</sequence>